<evidence type="ECO:0000313" key="2">
    <source>
        <dbReference type="EMBL" id="CAA9254129.1"/>
    </source>
</evidence>
<feature type="compositionally biased region" description="Basic and acidic residues" evidence="1">
    <location>
        <begin position="60"/>
        <end position="69"/>
    </location>
</feature>
<organism evidence="2">
    <name type="scientific">uncultured Acidimicrobiales bacterium</name>
    <dbReference type="NCBI Taxonomy" id="310071"/>
    <lineage>
        <taxon>Bacteria</taxon>
        <taxon>Bacillati</taxon>
        <taxon>Actinomycetota</taxon>
        <taxon>Acidimicrobiia</taxon>
        <taxon>Acidimicrobiales</taxon>
        <taxon>environmental samples</taxon>
    </lineage>
</organism>
<dbReference type="AlphaFoldDB" id="A0A6J4ILZ9"/>
<protein>
    <submittedName>
        <fullName evidence="2">Uncharacterized protein</fullName>
    </submittedName>
</protein>
<feature type="compositionally biased region" description="Basic residues" evidence="1">
    <location>
        <begin position="19"/>
        <end position="42"/>
    </location>
</feature>
<accession>A0A6J4ILZ9</accession>
<feature type="region of interest" description="Disordered" evidence="1">
    <location>
        <begin position="1"/>
        <end position="107"/>
    </location>
</feature>
<dbReference type="EMBL" id="CADCTF010000114">
    <property type="protein sequence ID" value="CAA9254129.1"/>
    <property type="molecule type" value="Genomic_DNA"/>
</dbReference>
<feature type="non-terminal residue" evidence="2">
    <location>
        <position position="107"/>
    </location>
</feature>
<proteinExistence type="predicted"/>
<feature type="compositionally biased region" description="Basic residues" evidence="1">
    <location>
        <begin position="1"/>
        <end position="12"/>
    </location>
</feature>
<sequence length="107" mass="12306">GCRPAGRARRDHRGPERRPARRRARRRGLERRLRARPRHRAARVRDGEPRRPRCCLGTDRGGHVREVRGVRSSRRRGAIVGHAGHPPVHRVRPGVDGRIRTRPAARL</sequence>
<gene>
    <name evidence="2" type="ORF">AVDCRST_MAG50-2408</name>
</gene>
<reference evidence="2" key="1">
    <citation type="submission" date="2020-02" db="EMBL/GenBank/DDBJ databases">
        <authorList>
            <person name="Meier V. D."/>
        </authorList>
    </citation>
    <scope>NUCLEOTIDE SEQUENCE</scope>
    <source>
        <strain evidence="2">AVDCRST_MAG50</strain>
    </source>
</reference>
<evidence type="ECO:0000256" key="1">
    <source>
        <dbReference type="SAM" id="MobiDB-lite"/>
    </source>
</evidence>
<name>A0A6J4ILZ9_9ACTN</name>
<feature type="non-terminal residue" evidence="2">
    <location>
        <position position="1"/>
    </location>
</feature>